<dbReference type="RefSeq" id="XP_070886639.1">
    <property type="nucleotide sequence ID" value="XM_071028966.1"/>
</dbReference>
<reference evidence="2 3" key="1">
    <citation type="submission" date="2024-07" db="EMBL/GenBank/DDBJ databases">
        <title>Section-level genome sequencing and comparative genomics of Aspergillus sections Usti and Cavernicolus.</title>
        <authorList>
            <consortium name="Lawrence Berkeley National Laboratory"/>
            <person name="Nybo J.L."/>
            <person name="Vesth T.C."/>
            <person name="Theobald S."/>
            <person name="Frisvad J.C."/>
            <person name="Larsen T.O."/>
            <person name="Kjaerboelling I."/>
            <person name="Rothschild-Mancinelli K."/>
            <person name="Lyhne E.K."/>
            <person name="Kogle M.E."/>
            <person name="Barry K."/>
            <person name="Clum A."/>
            <person name="Na H."/>
            <person name="Ledsgaard L."/>
            <person name="Lin J."/>
            <person name="Lipzen A."/>
            <person name="Kuo A."/>
            <person name="Riley R."/>
            <person name="Mondo S."/>
            <person name="Labutti K."/>
            <person name="Haridas S."/>
            <person name="Pangalinan J."/>
            <person name="Salamov A.A."/>
            <person name="Simmons B.A."/>
            <person name="Magnuson J.K."/>
            <person name="Chen J."/>
            <person name="Drula E."/>
            <person name="Henrissat B."/>
            <person name="Wiebenga A."/>
            <person name="Lubbers R.J."/>
            <person name="Gomes A.C."/>
            <person name="Macurrencykelacurrency M.R."/>
            <person name="Stajich J."/>
            <person name="Grigoriev I.V."/>
            <person name="Mortensen U.H."/>
            <person name="De Vries R.P."/>
            <person name="Baker S.E."/>
            <person name="Andersen M.R."/>
        </authorList>
    </citation>
    <scope>NUCLEOTIDE SEQUENCE [LARGE SCALE GENOMIC DNA]</scope>
    <source>
        <strain evidence="2 3">CBS 449.75</strain>
    </source>
</reference>
<organism evidence="2 3">
    <name type="scientific">Aspergillus lucknowensis</name>
    <dbReference type="NCBI Taxonomy" id="176173"/>
    <lineage>
        <taxon>Eukaryota</taxon>
        <taxon>Fungi</taxon>
        <taxon>Dikarya</taxon>
        <taxon>Ascomycota</taxon>
        <taxon>Pezizomycotina</taxon>
        <taxon>Eurotiomycetes</taxon>
        <taxon>Eurotiomycetidae</taxon>
        <taxon>Eurotiales</taxon>
        <taxon>Aspergillaceae</taxon>
        <taxon>Aspergillus</taxon>
        <taxon>Aspergillus subgen. Nidulantes</taxon>
    </lineage>
</organism>
<evidence type="ECO:0000256" key="1">
    <source>
        <dbReference type="SAM" id="SignalP"/>
    </source>
</evidence>
<evidence type="ECO:0008006" key="4">
    <source>
        <dbReference type="Google" id="ProtNLM"/>
    </source>
</evidence>
<dbReference type="EMBL" id="JBFXLQ010000017">
    <property type="protein sequence ID" value="KAL2867660.1"/>
    <property type="molecule type" value="Genomic_DNA"/>
</dbReference>
<proteinExistence type="predicted"/>
<protein>
    <recommendedName>
        <fullName evidence="4">Secreted protein</fullName>
    </recommendedName>
</protein>
<accession>A0ABR4LT07</accession>
<sequence length="75" mass="8007">MTAMRHIRGLVCLCCAYIRITSSSTTGGGGSPWLECVCESHDTSFYGTHGWNSVPYSVQPKCSGTSLRGSFPGSE</sequence>
<keyword evidence="3" id="KW-1185">Reference proteome</keyword>
<feature type="chain" id="PRO_5045520462" description="Secreted protein" evidence="1">
    <location>
        <begin position="24"/>
        <end position="75"/>
    </location>
</feature>
<dbReference type="GeneID" id="98144038"/>
<keyword evidence="1" id="KW-0732">Signal</keyword>
<evidence type="ECO:0000313" key="3">
    <source>
        <dbReference type="Proteomes" id="UP001610432"/>
    </source>
</evidence>
<gene>
    <name evidence="2" type="ORF">BJX67DRAFT_352046</name>
</gene>
<evidence type="ECO:0000313" key="2">
    <source>
        <dbReference type="EMBL" id="KAL2867660.1"/>
    </source>
</evidence>
<feature type="signal peptide" evidence="1">
    <location>
        <begin position="1"/>
        <end position="23"/>
    </location>
</feature>
<name>A0ABR4LT07_9EURO</name>
<comment type="caution">
    <text evidence="2">The sequence shown here is derived from an EMBL/GenBank/DDBJ whole genome shotgun (WGS) entry which is preliminary data.</text>
</comment>
<dbReference type="Proteomes" id="UP001610432">
    <property type="component" value="Unassembled WGS sequence"/>
</dbReference>